<evidence type="ECO:0000313" key="2">
    <source>
        <dbReference type="EMBL" id="VEL32021.1"/>
    </source>
</evidence>
<sequence>MASGLGRSTCGARHASESSTRIPLSSSVPPRSSFSPASLMTMQVSNSPSSSTATVAAAATPTVRL</sequence>
<accession>A0A3S5BNK2</accession>
<feature type="compositionally biased region" description="Low complexity" evidence="1">
    <location>
        <begin position="23"/>
        <end position="38"/>
    </location>
</feature>
<dbReference type="AlphaFoldDB" id="A0A3S5BNK2"/>
<organism evidence="2 3">
    <name type="scientific">Protopolystoma xenopodis</name>
    <dbReference type="NCBI Taxonomy" id="117903"/>
    <lineage>
        <taxon>Eukaryota</taxon>
        <taxon>Metazoa</taxon>
        <taxon>Spiralia</taxon>
        <taxon>Lophotrochozoa</taxon>
        <taxon>Platyhelminthes</taxon>
        <taxon>Monogenea</taxon>
        <taxon>Polyopisthocotylea</taxon>
        <taxon>Polystomatidea</taxon>
        <taxon>Polystomatidae</taxon>
        <taxon>Protopolystoma</taxon>
    </lineage>
</organism>
<evidence type="ECO:0000256" key="1">
    <source>
        <dbReference type="SAM" id="MobiDB-lite"/>
    </source>
</evidence>
<reference evidence="2" key="1">
    <citation type="submission" date="2018-11" db="EMBL/GenBank/DDBJ databases">
        <authorList>
            <consortium name="Pathogen Informatics"/>
        </authorList>
    </citation>
    <scope>NUCLEOTIDE SEQUENCE</scope>
</reference>
<comment type="caution">
    <text evidence="2">The sequence shown here is derived from an EMBL/GenBank/DDBJ whole genome shotgun (WGS) entry which is preliminary data.</text>
</comment>
<name>A0A3S5BNK2_9PLAT</name>
<proteinExistence type="predicted"/>
<feature type="compositionally biased region" description="Low complexity" evidence="1">
    <location>
        <begin position="47"/>
        <end position="65"/>
    </location>
</feature>
<dbReference type="Proteomes" id="UP000784294">
    <property type="component" value="Unassembled WGS sequence"/>
</dbReference>
<gene>
    <name evidence="2" type="ORF">PXEA_LOCUS25461</name>
</gene>
<protein>
    <submittedName>
        <fullName evidence="2">Uncharacterized protein</fullName>
    </submittedName>
</protein>
<evidence type="ECO:0000313" key="3">
    <source>
        <dbReference type="Proteomes" id="UP000784294"/>
    </source>
</evidence>
<dbReference type="EMBL" id="CAAALY010129308">
    <property type="protein sequence ID" value="VEL32021.1"/>
    <property type="molecule type" value="Genomic_DNA"/>
</dbReference>
<feature type="region of interest" description="Disordered" evidence="1">
    <location>
        <begin position="1"/>
        <end position="65"/>
    </location>
</feature>
<keyword evidence="3" id="KW-1185">Reference proteome</keyword>